<name>W4HA36_APHAT</name>
<dbReference type="PROSITE" id="PS50297">
    <property type="entry name" value="ANK_REP_REGION"/>
    <property type="match status" value="1"/>
</dbReference>
<evidence type="ECO:0000256" key="2">
    <source>
        <dbReference type="ARBA" id="ARBA00023043"/>
    </source>
</evidence>
<dbReference type="Pfam" id="PF12796">
    <property type="entry name" value="Ank_2"/>
    <property type="match status" value="1"/>
</dbReference>
<dbReference type="Pfam" id="PF00023">
    <property type="entry name" value="Ank"/>
    <property type="match status" value="1"/>
</dbReference>
<dbReference type="Gene3D" id="1.25.40.20">
    <property type="entry name" value="Ankyrin repeat-containing domain"/>
    <property type="match status" value="1"/>
</dbReference>
<dbReference type="PANTHER" id="PTHR24171:SF9">
    <property type="entry name" value="ANKYRIN REPEAT DOMAIN-CONTAINING PROTEIN 39"/>
    <property type="match status" value="1"/>
</dbReference>
<dbReference type="GeneID" id="20802286"/>
<dbReference type="AlphaFoldDB" id="W4HA36"/>
<dbReference type="InterPro" id="IPR002110">
    <property type="entry name" value="Ankyrin_rpt"/>
</dbReference>
<reference evidence="5" key="1">
    <citation type="submission" date="2013-12" db="EMBL/GenBank/DDBJ databases">
        <title>The Genome Sequence of Aphanomyces astaci APO3.</title>
        <authorList>
            <consortium name="The Broad Institute Genomics Platform"/>
            <person name="Russ C."/>
            <person name="Tyler B."/>
            <person name="van West P."/>
            <person name="Dieguez-Uribeondo J."/>
            <person name="Young S.K."/>
            <person name="Zeng Q."/>
            <person name="Gargeya S."/>
            <person name="Fitzgerald M."/>
            <person name="Abouelleil A."/>
            <person name="Alvarado L."/>
            <person name="Chapman S.B."/>
            <person name="Gainer-Dewar J."/>
            <person name="Goldberg J."/>
            <person name="Griggs A."/>
            <person name="Gujja S."/>
            <person name="Hansen M."/>
            <person name="Howarth C."/>
            <person name="Imamovic A."/>
            <person name="Ireland A."/>
            <person name="Larimer J."/>
            <person name="McCowan C."/>
            <person name="Murphy C."/>
            <person name="Pearson M."/>
            <person name="Poon T.W."/>
            <person name="Priest M."/>
            <person name="Roberts A."/>
            <person name="Saif S."/>
            <person name="Shea T."/>
            <person name="Sykes S."/>
            <person name="Wortman J."/>
            <person name="Nusbaum C."/>
            <person name="Birren B."/>
        </authorList>
    </citation>
    <scope>NUCLEOTIDE SEQUENCE [LARGE SCALE GENOMIC DNA]</scope>
    <source>
        <strain evidence="5">APO3</strain>
    </source>
</reference>
<dbReference type="SUPFAM" id="SSF48403">
    <property type="entry name" value="Ankyrin repeat"/>
    <property type="match status" value="1"/>
</dbReference>
<evidence type="ECO:0000256" key="4">
    <source>
        <dbReference type="SAM" id="MobiDB-lite"/>
    </source>
</evidence>
<organism evidence="5">
    <name type="scientific">Aphanomyces astaci</name>
    <name type="common">Crayfish plague agent</name>
    <dbReference type="NCBI Taxonomy" id="112090"/>
    <lineage>
        <taxon>Eukaryota</taxon>
        <taxon>Sar</taxon>
        <taxon>Stramenopiles</taxon>
        <taxon>Oomycota</taxon>
        <taxon>Saprolegniomycetes</taxon>
        <taxon>Saprolegniales</taxon>
        <taxon>Verrucalvaceae</taxon>
        <taxon>Aphanomyces</taxon>
    </lineage>
</organism>
<accession>W4HA36</accession>
<dbReference type="EMBL" id="KI913114">
    <property type="protein sequence ID" value="ETV88792.1"/>
    <property type="molecule type" value="Genomic_DNA"/>
</dbReference>
<dbReference type="OrthoDB" id="6781668at2759"/>
<dbReference type="SMART" id="SM00248">
    <property type="entry name" value="ANK"/>
    <property type="match status" value="3"/>
</dbReference>
<dbReference type="VEuPathDB" id="FungiDB:H257_00290"/>
<proteinExistence type="predicted"/>
<dbReference type="RefSeq" id="XP_009821192.1">
    <property type="nucleotide sequence ID" value="XM_009822890.1"/>
</dbReference>
<feature type="repeat" description="ANK" evidence="3">
    <location>
        <begin position="482"/>
        <end position="514"/>
    </location>
</feature>
<feature type="region of interest" description="Disordered" evidence="4">
    <location>
        <begin position="322"/>
        <end position="362"/>
    </location>
</feature>
<dbReference type="STRING" id="112090.W4HA36"/>
<keyword evidence="1" id="KW-0677">Repeat</keyword>
<gene>
    <name evidence="5" type="ORF">H257_00290</name>
</gene>
<evidence type="ECO:0000313" key="5">
    <source>
        <dbReference type="EMBL" id="ETV88792.1"/>
    </source>
</evidence>
<dbReference type="InterPro" id="IPR036770">
    <property type="entry name" value="Ankyrin_rpt-contain_sf"/>
</dbReference>
<feature type="repeat" description="ANK" evidence="3">
    <location>
        <begin position="447"/>
        <end position="479"/>
    </location>
</feature>
<evidence type="ECO:0000256" key="3">
    <source>
        <dbReference type="PROSITE-ProRule" id="PRU00023"/>
    </source>
</evidence>
<evidence type="ECO:0000256" key="1">
    <source>
        <dbReference type="ARBA" id="ARBA00022737"/>
    </source>
</evidence>
<keyword evidence="2 3" id="KW-0040">ANK repeat</keyword>
<dbReference type="PROSITE" id="PS50088">
    <property type="entry name" value="ANK_REPEAT"/>
    <property type="match status" value="2"/>
</dbReference>
<protein>
    <submittedName>
        <fullName evidence="5">Uncharacterized protein</fullName>
    </submittedName>
</protein>
<sequence>MAQVPLQAIKQELERAFLKERDSSKWTIERYDELSGLLDKALDNGLGEPRDKHGIGAATLVQAALNACNVFEKAQIKTQLSQSPGADYVRACNGKTVIIEECSRILSGLNCLSQQSWNDAIVAPELNGPIFQNSRIETMAFDVRSNVIGVRKAFRRIDPDVRRVDEGLRMVGDVVSQYDCLVQSVESEVASRERLEVDARNNMDRTKSQTTAAIAHGMDRTTTSDMRKCSLMNAVATRATAIEMVDLQHILAEQMQHASEGRLGNDDPAMPNNGDDEQFAQSLFAGPDDGTEATALSTMTRLRAKRSQRQLEQRLATVKHLEGLQTQGSVTVPEDQPKPRDDAPTGVALDDGGGARRSRSVTYKAKTEAERVRLDDMRKAREAVDEGVDDTDAEKSQRADARKFLMKYTGDVWRAVAEGDLDVVQKFFLVDSTAKLLNMHNKEPRQGRRTLLHAAAWRGQESIVEYLLHLGAEVDAIDTIHSKSTALIEAARAGHRGVCKLLLDHGACLTHQDAHGDTAVHWAARRQWHSLVVFLVKHAEVVTQHSTVRVFALENYQGFTCLDVTKTSYLTELVKRTFNITPISSRDQRRQAKRLGLKKMQRASLRMVMPSSAAGPSAYPQVDDLFDSVVQAKAQVLDGLNTLGLGLETFAYTR</sequence>
<dbReference type="PANTHER" id="PTHR24171">
    <property type="entry name" value="ANKYRIN REPEAT DOMAIN-CONTAINING PROTEIN 39-RELATED"/>
    <property type="match status" value="1"/>
</dbReference>